<accession>A0A9P5YW12</accession>
<reference evidence="2" key="1">
    <citation type="submission" date="2020-11" db="EMBL/GenBank/DDBJ databases">
        <authorList>
            <consortium name="DOE Joint Genome Institute"/>
            <person name="Ahrendt S."/>
            <person name="Riley R."/>
            <person name="Andreopoulos W."/>
            <person name="Labutti K."/>
            <person name="Pangilinan J."/>
            <person name="Ruiz-Duenas F.J."/>
            <person name="Barrasa J.M."/>
            <person name="Sanchez-Garcia M."/>
            <person name="Camarero S."/>
            <person name="Miyauchi S."/>
            <person name="Serrano A."/>
            <person name="Linde D."/>
            <person name="Babiker R."/>
            <person name="Drula E."/>
            <person name="Ayuso-Fernandez I."/>
            <person name="Pacheco R."/>
            <person name="Padilla G."/>
            <person name="Ferreira P."/>
            <person name="Barriuso J."/>
            <person name="Kellner H."/>
            <person name="Castanera R."/>
            <person name="Alfaro M."/>
            <person name="Ramirez L."/>
            <person name="Pisabarro A.G."/>
            <person name="Kuo A."/>
            <person name="Tritt A."/>
            <person name="Lipzen A."/>
            <person name="He G."/>
            <person name="Yan M."/>
            <person name="Ng V."/>
            <person name="Cullen D."/>
            <person name="Martin F."/>
            <person name="Rosso M.-N."/>
            <person name="Henrissat B."/>
            <person name="Hibbett D."/>
            <person name="Martinez A.T."/>
            <person name="Grigoriev I.V."/>
        </authorList>
    </citation>
    <scope>NUCLEOTIDE SEQUENCE</scope>
    <source>
        <strain evidence="2">CIRM-BRFM 674</strain>
    </source>
</reference>
<dbReference type="InterPro" id="IPR036047">
    <property type="entry name" value="F-box-like_dom_sf"/>
</dbReference>
<dbReference type="InterPro" id="IPR001810">
    <property type="entry name" value="F-box_dom"/>
</dbReference>
<feature type="non-terminal residue" evidence="2">
    <location>
        <position position="121"/>
    </location>
</feature>
<name>A0A9P5YW12_9AGAR</name>
<dbReference type="Gene3D" id="1.20.1280.50">
    <property type="match status" value="1"/>
</dbReference>
<dbReference type="OrthoDB" id="2884925at2759"/>
<dbReference type="AlphaFoldDB" id="A0A9P5YW12"/>
<dbReference type="EMBL" id="MU155355">
    <property type="protein sequence ID" value="KAF9474931.1"/>
    <property type="molecule type" value="Genomic_DNA"/>
</dbReference>
<keyword evidence="3" id="KW-1185">Reference proteome</keyword>
<gene>
    <name evidence="2" type="ORF">BDN70DRAFT_814909</name>
</gene>
<protein>
    <recommendedName>
        <fullName evidence="1">F-box domain-containing protein</fullName>
    </recommendedName>
</protein>
<organism evidence="2 3">
    <name type="scientific">Pholiota conissans</name>
    <dbReference type="NCBI Taxonomy" id="109636"/>
    <lineage>
        <taxon>Eukaryota</taxon>
        <taxon>Fungi</taxon>
        <taxon>Dikarya</taxon>
        <taxon>Basidiomycota</taxon>
        <taxon>Agaricomycotina</taxon>
        <taxon>Agaricomycetes</taxon>
        <taxon>Agaricomycetidae</taxon>
        <taxon>Agaricales</taxon>
        <taxon>Agaricineae</taxon>
        <taxon>Strophariaceae</taxon>
        <taxon>Pholiota</taxon>
    </lineage>
</organism>
<dbReference type="Pfam" id="PF12937">
    <property type="entry name" value="F-box-like"/>
    <property type="match status" value="1"/>
</dbReference>
<evidence type="ECO:0000313" key="3">
    <source>
        <dbReference type="Proteomes" id="UP000807469"/>
    </source>
</evidence>
<dbReference type="Proteomes" id="UP000807469">
    <property type="component" value="Unassembled WGS sequence"/>
</dbReference>
<proteinExistence type="predicted"/>
<evidence type="ECO:0000313" key="2">
    <source>
        <dbReference type="EMBL" id="KAF9474931.1"/>
    </source>
</evidence>
<feature type="domain" description="F-box" evidence="1">
    <location>
        <begin position="49"/>
        <end position="103"/>
    </location>
</feature>
<evidence type="ECO:0000259" key="1">
    <source>
        <dbReference type="Pfam" id="PF12937"/>
    </source>
</evidence>
<comment type="caution">
    <text evidence="2">The sequence shown here is derived from an EMBL/GenBank/DDBJ whole genome shotgun (WGS) entry which is preliminary data.</text>
</comment>
<dbReference type="SUPFAM" id="SSF81383">
    <property type="entry name" value="F-box domain"/>
    <property type="match status" value="1"/>
</dbReference>
<sequence length="121" mass="13799">MDAFKENSSLEETLQTIDGSIESYQKAVGDLMSSIMTLKARRNSLAPVSRLPAEILGIIFSLVQTREVNPNGKREGTPLQWLNVTYVCQYWRNVALDFPSLWVDLPVQSRRMVKLLLERSK</sequence>